<name>A0ABT1HAG3_9NOCA</name>
<keyword evidence="10" id="KW-1185">Reference proteome</keyword>
<feature type="region of interest" description="Disordered" evidence="6">
    <location>
        <begin position="200"/>
        <end position="220"/>
    </location>
</feature>
<feature type="domain" description="RNA polymerase sigma factor 70 region 4 type 2" evidence="8">
    <location>
        <begin position="147"/>
        <end position="195"/>
    </location>
</feature>
<evidence type="ECO:0000256" key="1">
    <source>
        <dbReference type="ARBA" id="ARBA00010641"/>
    </source>
</evidence>
<evidence type="ECO:0000313" key="10">
    <source>
        <dbReference type="Proteomes" id="UP001206895"/>
    </source>
</evidence>
<dbReference type="InterPro" id="IPR014284">
    <property type="entry name" value="RNA_pol_sigma-70_dom"/>
</dbReference>
<dbReference type="InterPro" id="IPR013325">
    <property type="entry name" value="RNA_pol_sigma_r2"/>
</dbReference>
<dbReference type="InterPro" id="IPR007627">
    <property type="entry name" value="RNA_pol_sigma70_r2"/>
</dbReference>
<dbReference type="InterPro" id="IPR039425">
    <property type="entry name" value="RNA_pol_sigma-70-like"/>
</dbReference>
<keyword evidence="4" id="KW-0238">DNA-binding</keyword>
<accession>A0ABT1HAG3</accession>
<evidence type="ECO:0000259" key="7">
    <source>
        <dbReference type="Pfam" id="PF04542"/>
    </source>
</evidence>
<dbReference type="PANTHER" id="PTHR43133:SF8">
    <property type="entry name" value="RNA POLYMERASE SIGMA FACTOR HI_1459-RELATED"/>
    <property type="match status" value="1"/>
</dbReference>
<dbReference type="Gene3D" id="1.10.1740.10">
    <property type="match status" value="1"/>
</dbReference>
<protein>
    <submittedName>
        <fullName evidence="9">RNA polymerase sigma-70 factor, ECF subfamily</fullName>
    </submittedName>
</protein>
<keyword evidence="5" id="KW-0804">Transcription</keyword>
<dbReference type="InterPro" id="IPR013249">
    <property type="entry name" value="RNA_pol_sigma70_r4_t2"/>
</dbReference>
<evidence type="ECO:0000256" key="6">
    <source>
        <dbReference type="SAM" id="MobiDB-lite"/>
    </source>
</evidence>
<reference evidence="9 10" key="1">
    <citation type="submission" date="2022-06" db="EMBL/GenBank/DDBJ databases">
        <title>Genomic Encyclopedia of Archaeal and Bacterial Type Strains, Phase II (KMG-II): from individual species to whole genera.</title>
        <authorList>
            <person name="Goeker M."/>
        </authorList>
    </citation>
    <scope>NUCLEOTIDE SEQUENCE [LARGE SCALE GENOMIC DNA]</scope>
    <source>
        <strain evidence="9 10">DSM 44693</strain>
    </source>
</reference>
<keyword evidence="2" id="KW-0805">Transcription regulation</keyword>
<dbReference type="Pfam" id="PF04542">
    <property type="entry name" value="Sigma70_r2"/>
    <property type="match status" value="1"/>
</dbReference>
<evidence type="ECO:0000256" key="4">
    <source>
        <dbReference type="ARBA" id="ARBA00023125"/>
    </source>
</evidence>
<dbReference type="PANTHER" id="PTHR43133">
    <property type="entry name" value="RNA POLYMERASE ECF-TYPE SIGMA FACTO"/>
    <property type="match status" value="1"/>
</dbReference>
<gene>
    <name evidence="9" type="ORF">LX13_001011</name>
</gene>
<dbReference type="EMBL" id="JAMTCJ010000001">
    <property type="protein sequence ID" value="MCP2175204.1"/>
    <property type="molecule type" value="Genomic_DNA"/>
</dbReference>
<dbReference type="Proteomes" id="UP001206895">
    <property type="component" value="Unassembled WGS sequence"/>
</dbReference>
<dbReference type="NCBIfam" id="TIGR02937">
    <property type="entry name" value="sigma70-ECF"/>
    <property type="match status" value="1"/>
</dbReference>
<evidence type="ECO:0000256" key="5">
    <source>
        <dbReference type="ARBA" id="ARBA00023163"/>
    </source>
</evidence>
<dbReference type="InterPro" id="IPR036388">
    <property type="entry name" value="WH-like_DNA-bd_sf"/>
</dbReference>
<dbReference type="Gene3D" id="1.10.10.10">
    <property type="entry name" value="Winged helix-like DNA-binding domain superfamily/Winged helix DNA-binding domain"/>
    <property type="match status" value="1"/>
</dbReference>
<dbReference type="SUPFAM" id="SSF88946">
    <property type="entry name" value="Sigma2 domain of RNA polymerase sigma factors"/>
    <property type="match status" value="1"/>
</dbReference>
<dbReference type="InterPro" id="IPR013324">
    <property type="entry name" value="RNA_pol_sigma_r3/r4-like"/>
</dbReference>
<evidence type="ECO:0000313" key="9">
    <source>
        <dbReference type="EMBL" id="MCP2175204.1"/>
    </source>
</evidence>
<evidence type="ECO:0000259" key="8">
    <source>
        <dbReference type="Pfam" id="PF08281"/>
    </source>
</evidence>
<feature type="domain" description="RNA polymerase sigma-70 region 2" evidence="7">
    <location>
        <begin position="56"/>
        <end position="122"/>
    </location>
</feature>
<dbReference type="SUPFAM" id="SSF88659">
    <property type="entry name" value="Sigma3 and sigma4 domains of RNA polymerase sigma factors"/>
    <property type="match status" value="1"/>
</dbReference>
<sequence length="220" mass="25258">MIEPWATLPTIRRRVRPPRLRSSTAHLRRVRRKTASADDYEDVSAHPGAQLLLDVYDDALPAVYGYLLRRCRDSTIAEDLTSETFLAAMDSVRRVDPPDPTVPWLIGVARHKLADHWRRMQRTAEPVGDAPETAFDTWDTELDRLIAERTLARISPLHRAILTLRYVDDCTVPRCAEILGRTVMATEALLTRAKREFRAKYPDDDRDRNSTPRSGEETQR</sequence>
<evidence type="ECO:0000256" key="3">
    <source>
        <dbReference type="ARBA" id="ARBA00023082"/>
    </source>
</evidence>
<comment type="caution">
    <text evidence="9">The sequence shown here is derived from an EMBL/GenBank/DDBJ whole genome shotgun (WGS) entry which is preliminary data.</text>
</comment>
<proteinExistence type="inferred from homology"/>
<keyword evidence="3" id="KW-0731">Sigma factor</keyword>
<organism evidence="9 10">
    <name type="scientific">Williamsia maris</name>
    <dbReference type="NCBI Taxonomy" id="72806"/>
    <lineage>
        <taxon>Bacteria</taxon>
        <taxon>Bacillati</taxon>
        <taxon>Actinomycetota</taxon>
        <taxon>Actinomycetes</taxon>
        <taxon>Mycobacteriales</taxon>
        <taxon>Nocardiaceae</taxon>
        <taxon>Williamsia</taxon>
    </lineage>
</organism>
<evidence type="ECO:0000256" key="2">
    <source>
        <dbReference type="ARBA" id="ARBA00023015"/>
    </source>
</evidence>
<dbReference type="Pfam" id="PF08281">
    <property type="entry name" value="Sigma70_r4_2"/>
    <property type="match status" value="1"/>
</dbReference>
<comment type="similarity">
    <text evidence="1">Belongs to the sigma-70 factor family. ECF subfamily.</text>
</comment>